<dbReference type="InterPro" id="IPR037993">
    <property type="entry name" value="NDPk7B"/>
</dbReference>
<dbReference type="OrthoDB" id="270127at2759"/>
<dbReference type="Gene3D" id="3.30.70.141">
    <property type="entry name" value="Nucleoside diphosphate kinase-like domain"/>
    <property type="match status" value="1"/>
</dbReference>
<keyword evidence="4" id="KW-0206">Cytoskeleton</keyword>
<feature type="domain" description="DM10" evidence="7">
    <location>
        <begin position="3"/>
        <end position="90"/>
    </location>
</feature>
<dbReference type="OMA" id="HIVDCAP"/>
<dbReference type="PANTHER" id="PTHR43109:SF2">
    <property type="entry name" value="NUCLEOSIDE DIPHOSPHATE KINASE 7"/>
    <property type="match status" value="1"/>
</dbReference>
<name>A0A067CCD5_SAPPC</name>
<evidence type="ECO:0000313" key="9">
    <source>
        <dbReference type="Proteomes" id="UP000030745"/>
    </source>
</evidence>
<evidence type="ECO:0000256" key="4">
    <source>
        <dbReference type="ARBA" id="ARBA00023212"/>
    </source>
</evidence>
<evidence type="ECO:0000256" key="2">
    <source>
        <dbReference type="ARBA" id="ARBA00004245"/>
    </source>
</evidence>
<dbReference type="InterPro" id="IPR006602">
    <property type="entry name" value="DM10_dom"/>
</dbReference>
<dbReference type="InterPro" id="IPR036850">
    <property type="entry name" value="NDK-like_dom_sf"/>
</dbReference>
<evidence type="ECO:0000256" key="6">
    <source>
        <dbReference type="PROSITE-ProRule" id="PRU00706"/>
    </source>
</evidence>
<dbReference type="SMART" id="SM00676">
    <property type="entry name" value="DM10"/>
    <property type="match status" value="1"/>
</dbReference>
<evidence type="ECO:0000313" key="8">
    <source>
        <dbReference type="EMBL" id="KDO24166.1"/>
    </source>
</evidence>
<comment type="similarity">
    <text evidence="6">Belongs to the NDK family.</text>
</comment>
<dbReference type="Proteomes" id="UP000030745">
    <property type="component" value="Unassembled WGS sequence"/>
</dbReference>
<dbReference type="VEuPathDB" id="FungiDB:SPRG_10594"/>
<dbReference type="EMBL" id="KK583245">
    <property type="protein sequence ID" value="KDO24166.1"/>
    <property type="molecule type" value="Genomic_DNA"/>
</dbReference>
<dbReference type="PROSITE" id="PS51336">
    <property type="entry name" value="DM10"/>
    <property type="match status" value="1"/>
</dbReference>
<proteinExistence type="inferred from homology"/>
<dbReference type="KEGG" id="spar:SPRG_10594"/>
<dbReference type="SMART" id="SM00562">
    <property type="entry name" value="NDK"/>
    <property type="match status" value="1"/>
</dbReference>
<evidence type="ECO:0000256" key="3">
    <source>
        <dbReference type="ARBA" id="ARBA00022490"/>
    </source>
</evidence>
<dbReference type="CDD" id="cd04412">
    <property type="entry name" value="NDPk7B"/>
    <property type="match status" value="1"/>
</dbReference>
<evidence type="ECO:0000256" key="1">
    <source>
        <dbReference type="ARBA" id="ARBA00004138"/>
    </source>
</evidence>
<dbReference type="GeneID" id="24132695"/>
<dbReference type="PANTHER" id="PTHR43109">
    <property type="entry name" value="NUCLEOSIDE DIPHOSPHATE KINASE 7"/>
    <property type="match status" value="1"/>
</dbReference>
<organism evidence="8 9">
    <name type="scientific">Saprolegnia parasitica (strain CBS 223.65)</name>
    <dbReference type="NCBI Taxonomy" id="695850"/>
    <lineage>
        <taxon>Eukaryota</taxon>
        <taxon>Sar</taxon>
        <taxon>Stramenopiles</taxon>
        <taxon>Oomycota</taxon>
        <taxon>Saprolegniomycetes</taxon>
        <taxon>Saprolegniales</taxon>
        <taxon>Saprolegniaceae</taxon>
        <taxon>Saprolegnia</taxon>
    </lineage>
</organism>
<sequence length="355" mass="39554">MSADESYAFVAEWFDPQAEIARQYLLQYFSDGSLEMIDKKSLKPFLKRIKFPSVKKVDLFVGACITVYSRQIHLLDAANECTRRLLATRGGNRLLLIKPSGYRPLGQILAAIEQSHVAIVNLRMVQLTPSDMPRVLEMLSTDNNHASSKQAALADEYTRDFSVPVEVSLGSPTALDDALRRLDALRLRSHVQLFENLSAATYFLDTTRFPTTAAFTCCTLCLIRPRVVHEGKVGAIVDAILREGYEVSAAKLVHVQANAMNEFLAIYKDVTRQYHELVKSMASGPLVALEIRGDGDIVSRFQAFCGPFDVQIAKELAPTSLRARFGATTLHNSVHCTDVPEDGALEVQFFFRHLV</sequence>
<dbReference type="SUPFAM" id="SSF54919">
    <property type="entry name" value="Nucleoside diphosphate kinase, NDK"/>
    <property type="match status" value="2"/>
</dbReference>
<keyword evidence="5" id="KW-0966">Cell projection</keyword>
<evidence type="ECO:0000259" key="7">
    <source>
        <dbReference type="PROSITE" id="PS51336"/>
    </source>
</evidence>
<keyword evidence="3" id="KW-0963">Cytoplasm</keyword>
<evidence type="ECO:0000256" key="5">
    <source>
        <dbReference type="ARBA" id="ARBA00023273"/>
    </source>
</evidence>
<gene>
    <name evidence="8" type="ORF">SPRG_10594</name>
</gene>
<comment type="subcellular location">
    <subcellularLocation>
        <location evidence="1">Cell projection</location>
        <location evidence="1">Cilium</location>
    </subcellularLocation>
    <subcellularLocation>
        <location evidence="2">Cytoplasm</location>
        <location evidence="2">Cytoskeleton</location>
    </subcellularLocation>
</comment>
<dbReference type="PROSITE" id="PS51374">
    <property type="entry name" value="NDPK_LIKE"/>
    <property type="match status" value="1"/>
</dbReference>
<comment type="caution">
    <text evidence="6">Lacks conserved residue(s) required for the propagation of feature annotation.</text>
</comment>
<dbReference type="InterPro" id="IPR034907">
    <property type="entry name" value="NDK-like_dom"/>
</dbReference>
<dbReference type="RefSeq" id="XP_012205110.1">
    <property type="nucleotide sequence ID" value="XM_012349720.1"/>
</dbReference>
<dbReference type="AlphaFoldDB" id="A0A067CCD5"/>
<keyword evidence="9" id="KW-1185">Reference proteome</keyword>
<dbReference type="GO" id="GO:0005879">
    <property type="term" value="C:axonemal microtubule"/>
    <property type="evidence" value="ECO:0007669"/>
    <property type="project" value="TreeGrafter"/>
</dbReference>
<reference evidence="8 9" key="1">
    <citation type="journal article" date="2013" name="PLoS Genet.">
        <title>Distinctive expansion of potential virulence genes in the genome of the oomycete fish pathogen Saprolegnia parasitica.</title>
        <authorList>
            <person name="Jiang R.H."/>
            <person name="de Bruijn I."/>
            <person name="Haas B.J."/>
            <person name="Belmonte R."/>
            <person name="Lobach L."/>
            <person name="Christie J."/>
            <person name="van den Ackerveken G."/>
            <person name="Bottin A."/>
            <person name="Bulone V."/>
            <person name="Diaz-Moreno S.M."/>
            <person name="Dumas B."/>
            <person name="Fan L."/>
            <person name="Gaulin E."/>
            <person name="Govers F."/>
            <person name="Grenville-Briggs L.J."/>
            <person name="Horner N.R."/>
            <person name="Levin J.Z."/>
            <person name="Mammella M."/>
            <person name="Meijer H.J."/>
            <person name="Morris P."/>
            <person name="Nusbaum C."/>
            <person name="Oome S."/>
            <person name="Phillips A.J."/>
            <person name="van Rooyen D."/>
            <person name="Rzeszutek E."/>
            <person name="Saraiva M."/>
            <person name="Secombes C.J."/>
            <person name="Seidl M.F."/>
            <person name="Snel B."/>
            <person name="Stassen J.H."/>
            <person name="Sykes S."/>
            <person name="Tripathy S."/>
            <person name="van den Berg H."/>
            <person name="Vega-Arreguin J.C."/>
            <person name="Wawra S."/>
            <person name="Young S.K."/>
            <person name="Zeng Q."/>
            <person name="Dieguez-Uribeondo J."/>
            <person name="Russ C."/>
            <person name="Tyler B.M."/>
            <person name="van West P."/>
        </authorList>
    </citation>
    <scope>NUCLEOTIDE SEQUENCE [LARGE SCALE GENOMIC DNA]</scope>
    <source>
        <strain evidence="8 9">CBS 223.65</strain>
    </source>
</reference>
<dbReference type="Pfam" id="PF00334">
    <property type="entry name" value="NDK"/>
    <property type="match status" value="1"/>
</dbReference>
<dbReference type="STRING" id="695850.A0A067CCD5"/>
<accession>A0A067CCD5</accession>
<protein>
    <recommendedName>
        <fullName evidence="7">DM10 domain-containing protein</fullName>
    </recommendedName>
</protein>